<gene>
    <name evidence="2" type="ORF">EEDITHA_LOCUS5047</name>
</gene>
<dbReference type="Proteomes" id="UP001153954">
    <property type="component" value="Unassembled WGS sequence"/>
</dbReference>
<name>A0AAU9TMW4_EUPED</name>
<sequence>MSNRMRDDDIAAALLEENVSSSEDENFPPGSDYDSDHISEASESFSDTDMEDPESLDETPSTSQPFYLGKDGKTKWYKTPPRSNVRTRSENIITHLPGCKTAIRNKKNTLGML</sequence>
<reference evidence="2" key="1">
    <citation type="submission" date="2022-03" db="EMBL/GenBank/DDBJ databases">
        <authorList>
            <person name="Tunstrom K."/>
        </authorList>
    </citation>
    <scope>NUCLEOTIDE SEQUENCE</scope>
</reference>
<evidence type="ECO:0000256" key="1">
    <source>
        <dbReference type="SAM" id="MobiDB-lite"/>
    </source>
</evidence>
<keyword evidence="3" id="KW-1185">Reference proteome</keyword>
<protein>
    <submittedName>
        <fullName evidence="2">Uncharacterized protein</fullName>
    </submittedName>
</protein>
<comment type="caution">
    <text evidence="2">The sequence shown here is derived from an EMBL/GenBank/DDBJ whole genome shotgun (WGS) entry which is preliminary data.</text>
</comment>
<proteinExistence type="predicted"/>
<evidence type="ECO:0000313" key="2">
    <source>
        <dbReference type="EMBL" id="CAH2088939.1"/>
    </source>
</evidence>
<organism evidence="2 3">
    <name type="scientific">Euphydryas editha</name>
    <name type="common">Edith's checkerspot</name>
    <dbReference type="NCBI Taxonomy" id="104508"/>
    <lineage>
        <taxon>Eukaryota</taxon>
        <taxon>Metazoa</taxon>
        <taxon>Ecdysozoa</taxon>
        <taxon>Arthropoda</taxon>
        <taxon>Hexapoda</taxon>
        <taxon>Insecta</taxon>
        <taxon>Pterygota</taxon>
        <taxon>Neoptera</taxon>
        <taxon>Endopterygota</taxon>
        <taxon>Lepidoptera</taxon>
        <taxon>Glossata</taxon>
        <taxon>Ditrysia</taxon>
        <taxon>Papilionoidea</taxon>
        <taxon>Nymphalidae</taxon>
        <taxon>Nymphalinae</taxon>
        <taxon>Euphydryas</taxon>
    </lineage>
</organism>
<evidence type="ECO:0000313" key="3">
    <source>
        <dbReference type="Proteomes" id="UP001153954"/>
    </source>
</evidence>
<dbReference type="EMBL" id="CAKOGL010000007">
    <property type="protein sequence ID" value="CAH2088939.1"/>
    <property type="molecule type" value="Genomic_DNA"/>
</dbReference>
<dbReference type="AlphaFoldDB" id="A0AAU9TMW4"/>
<feature type="region of interest" description="Disordered" evidence="1">
    <location>
        <begin position="1"/>
        <end position="89"/>
    </location>
</feature>
<feature type="compositionally biased region" description="Acidic residues" evidence="1">
    <location>
        <begin position="46"/>
        <end position="57"/>
    </location>
</feature>
<accession>A0AAU9TMW4</accession>